<evidence type="ECO:0000256" key="8">
    <source>
        <dbReference type="SAM" id="Phobius"/>
    </source>
</evidence>
<dbReference type="InterPro" id="IPR011014">
    <property type="entry name" value="MscS_channel_TM-2"/>
</dbReference>
<dbReference type="KEGG" id="pamo:BAR1_14545"/>
<dbReference type="InterPro" id="IPR045276">
    <property type="entry name" value="YbiO_bact"/>
</dbReference>
<keyword evidence="6 8" id="KW-0472">Membrane</keyword>
<organism evidence="13 14">
    <name type="scientific">Profundibacter amoris</name>
    <dbReference type="NCBI Taxonomy" id="2171755"/>
    <lineage>
        <taxon>Bacteria</taxon>
        <taxon>Pseudomonadati</taxon>
        <taxon>Pseudomonadota</taxon>
        <taxon>Alphaproteobacteria</taxon>
        <taxon>Rhodobacterales</taxon>
        <taxon>Paracoccaceae</taxon>
        <taxon>Profundibacter</taxon>
    </lineage>
</organism>
<dbReference type="Pfam" id="PF21082">
    <property type="entry name" value="MS_channel_3rd"/>
    <property type="match status" value="1"/>
</dbReference>
<dbReference type="InterPro" id="IPR049142">
    <property type="entry name" value="MS_channel_1st"/>
</dbReference>
<keyword evidence="5 8" id="KW-1133">Transmembrane helix</keyword>
<evidence type="ECO:0000259" key="12">
    <source>
        <dbReference type="Pfam" id="PF21088"/>
    </source>
</evidence>
<feature type="transmembrane region" description="Helical" evidence="8">
    <location>
        <begin position="292"/>
        <end position="312"/>
    </location>
</feature>
<evidence type="ECO:0000256" key="9">
    <source>
        <dbReference type="SAM" id="SignalP"/>
    </source>
</evidence>
<feature type="signal peptide" evidence="9">
    <location>
        <begin position="1"/>
        <end position="18"/>
    </location>
</feature>
<comment type="similarity">
    <text evidence="2">Belongs to the MscS (TC 1.A.23) family.</text>
</comment>
<evidence type="ECO:0000259" key="10">
    <source>
        <dbReference type="Pfam" id="PF00924"/>
    </source>
</evidence>
<evidence type="ECO:0000256" key="5">
    <source>
        <dbReference type="ARBA" id="ARBA00022989"/>
    </source>
</evidence>
<dbReference type="InterPro" id="IPR049278">
    <property type="entry name" value="MS_channel_C"/>
</dbReference>
<dbReference type="SUPFAM" id="SSF82689">
    <property type="entry name" value="Mechanosensitive channel protein MscS (YggB), C-terminal domain"/>
    <property type="match status" value="1"/>
</dbReference>
<feature type="transmembrane region" description="Helical" evidence="8">
    <location>
        <begin position="471"/>
        <end position="491"/>
    </location>
</feature>
<feature type="chain" id="PRO_5016931430" evidence="9">
    <location>
        <begin position="19"/>
        <end position="811"/>
    </location>
</feature>
<evidence type="ECO:0000256" key="4">
    <source>
        <dbReference type="ARBA" id="ARBA00022692"/>
    </source>
</evidence>
<sequence length="811" mass="90348">MRYWFTLCVMLISLAAFPAVSQSITGLLGGDQTTAQSTETDTLTELMRQATESGVTVVIIDPDGKIVGNSDSANGTANGVSGREMSGLMAMQDEAVRFRRDLKRMLKSMPDSFTEVEYILRDSSPDGNISTFFKALLWSLLFFAIGMVVEREIYGRRFAKKYVVARVLEHPVGYSEKLPFLVYRFFVGVGGILVSMIVAYGLGYAVFGEETDTAMQFTITVIFVAYAGIRFVTTIWRMVLAPYLCQYRIPQFSNKDALKLYYWASILAILDICSLMFSVWVSELGLNYEVYAFISSAMAMMVAIMNIIMVLVNRRAVSRAIRNGRPVEETNFAAKFVSYAWVPVVIIYFIYSWVRLTHDLVLQQPPAFPLIAGAYGVGTVIIVVYAIINYVIERLFAKAREARKISAEMKKDDHADNEAGPEAVDAALDGDVMPPDATEPEPEQVALENIKNPASHPLANFEDLARRVSGILAFVAGFWAFIEIWGGNMSMVRASVVERGLDSVVILFIAYIVYHSFRIWIDSKIAAEQSDAPEVELGGEGGGEGASRLSTLLPLFRISMMILIITTFTLILLSQLGINVSPLFAGAGVVGLAIGFGAQTLVRDIFSGVFFLLDDAFRKGEYIDTGDVKGTVEKISLRSMQLRHHRGPLNTIPFGEIQFLTNFSRDWVIMKLPLRVPYDTDPERVRKLIKKLGQELLEDPLIGKDFLQPLKSQGVIEMQDSAMIIRVKFMTKPGGQWLIRKRVLQEIRDLFEREGIKFAHREVTVRLAEDDNGKAHNLTKEQKEAVAAAALPVLEEDEMAENPNANGGDDR</sequence>
<dbReference type="InterPro" id="IPR011066">
    <property type="entry name" value="MscS_channel_C_sf"/>
</dbReference>
<protein>
    <submittedName>
        <fullName evidence="13">Mechanosensitive ion channel family protein</fullName>
    </submittedName>
</protein>
<dbReference type="GO" id="GO:0008381">
    <property type="term" value="F:mechanosensitive monoatomic ion channel activity"/>
    <property type="evidence" value="ECO:0007669"/>
    <property type="project" value="InterPro"/>
</dbReference>
<dbReference type="SUPFAM" id="SSF50182">
    <property type="entry name" value="Sm-like ribonucleoproteins"/>
    <property type="match status" value="1"/>
</dbReference>
<dbReference type="InterPro" id="IPR006685">
    <property type="entry name" value="MscS_channel_2nd"/>
</dbReference>
<dbReference type="PANTHER" id="PTHR30460">
    <property type="entry name" value="MODERATE CONDUCTANCE MECHANOSENSITIVE CHANNEL YBIO"/>
    <property type="match status" value="1"/>
</dbReference>
<feature type="transmembrane region" description="Helical" evidence="8">
    <location>
        <begin position="219"/>
        <end position="239"/>
    </location>
</feature>
<evidence type="ECO:0000259" key="11">
    <source>
        <dbReference type="Pfam" id="PF21082"/>
    </source>
</evidence>
<dbReference type="Pfam" id="PF00924">
    <property type="entry name" value="MS_channel_2nd"/>
    <property type="match status" value="1"/>
</dbReference>
<feature type="transmembrane region" description="Helical" evidence="8">
    <location>
        <begin position="260"/>
        <end position="280"/>
    </location>
</feature>
<dbReference type="EMBL" id="CP032125">
    <property type="protein sequence ID" value="AXX99845.1"/>
    <property type="molecule type" value="Genomic_DNA"/>
</dbReference>
<dbReference type="InterPro" id="IPR023408">
    <property type="entry name" value="MscS_beta-dom_sf"/>
</dbReference>
<name>A0A347ULW7_9RHOB</name>
<comment type="subcellular location">
    <subcellularLocation>
        <location evidence="1">Cell membrane</location>
        <topology evidence="1">Multi-pass membrane protein</topology>
    </subcellularLocation>
</comment>
<accession>A0A347ULW7</accession>
<keyword evidence="3" id="KW-1003">Cell membrane</keyword>
<evidence type="ECO:0000256" key="2">
    <source>
        <dbReference type="ARBA" id="ARBA00008017"/>
    </source>
</evidence>
<feature type="transmembrane region" description="Helical" evidence="8">
    <location>
        <begin position="371"/>
        <end position="392"/>
    </location>
</feature>
<feature type="domain" description="Mechanosensitive ion channel transmembrane helices 2/3" evidence="12">
    <location>
        <begin position="562"/>
        <end position="599"/>
    </location>
</feature>
<dbReference type="Pfam" id="PF21088">
    <property type="entry name" value="MS_channel_1st"/>
    <property type="match status" value="1"/>
</dbReference>
<dbReference type="OrthoDB" id="9814206at2"/>
<feature type="transmembrane region" description="Helical" evidence="8">
    <location>
        <begin position="555"/>
        <end position="577"/>
    </location>
</feature>
<dbReference type="Gene3D" id="1.10.287.1260">
    <property type="match status" value="1"/>
</dbReference>
<keyword evidence="9" id="KW-0732">Signal</keyword>
<feature type="domain" description="Mechanosensitive ion channel MscS" evidence="10">
    <location>
        <begin position="600"/>
        <end position="665"/>
    </location>
</feature>
<evidence type="ECO:0000256" key="3">
    <source>
        <dbReference type="ARBA" id="ARBA00022475"/>
    </source>
</evidence>
<evidence type="ECO:0000313" key="14">
    <source>
        <dbReference type="Proteomes" id="UP000261704"/>
    </source>
</evidence>
<gene>
    <name evidence="13" type="ORF">BAR1_14545</name>
</gene>
<keyword evidence="4 8" id="KW-0812">Transmembrane</keyword>
<dbReference type="InterPro" id="IPR010920">
    <property type="entry name" value="LSM_dom_sf"/>
</dbReference>
<dbReference type="Proteomes" id="UP000261704">
    <property type="component" value="Chromosome"/>
</dbReference>
<dbReference type="Gene3D" id="3.30.70.100">
    <property type="match status" value="1"/>
</dbReference>
<dbReference type="SUPFAM" id="SSF82861">
    <property type="entry name" value="Mechanosensitive channel protein MscS (YggB), transmembrane region"/>
    <property type="match status" value="1"/>
</dbReference>
<evidence type="ECO:0000256" key="6">
    <source>
        <dbReference type="ARBA" id="ARBA00023136"/>
    </source>
</evidence>
<evidence type="ECO:0000313" key="13">
    <source>
        <dbReference type="EMBL" id="AXX99845.1"/>
    </source>
</evidence>
<dbReference type="Gene3D" id="2.30.30.60">
    <property type="match status" value="1"/>
</dbReference>
<feature type="transmembrane region" description="Helical" evidence="8">
    <location>
        <begin position="131"/>
        <end position="149"/>
    </location>
</feature>
<dbReference type="AlphaFoldDB" id="A0A347ULW7"/>
<dbReference type="PANTHER" id="PTHR30460:SF0">
    <property type="entry name" value="MODERATE CONDUCTANCE MECHANOSENSITIVE CHANNEL YBIO"/>
    <property type="match status" value="1"/>
</dbReference>
<evidence type="ECO:0000256" key="7">
    <source>
        <dbReference type="SAM" id="MobiDB-lite"/>
    </source>
</evidence>
<keyword evidence="14" id="KW-1185">Reference proteome</keyword>
<feature type="transmembrane region" description="Helical" evidence="8">
    <location>
        <begin position="332"/>
        <end position="351"/>
    </location>
</feature>
<proteinExistence type="inferred from homology"/>
<feature type="region of interest" description="Disordered" evidence="7">
    <location>
        <begin position="791"/>
        <end position="811"/>
    </location>
</feature>
<feature type="domain" description="Mechanosensitive ion channel MscS C-terminal" evidence="11">
    <location>
        <begin position="674"/>
        <end position="758"/>
    </location>
</feature>
<feature type="transmembrane region" description="Helical" evidence="8">
    <location>
        <begin position="185"/>
        <end position="207"/>
    </location>
</feature>
<feature type="transmembrane region" description="Helical" evidence="8">
    <location>
        <begin position="583"/>
        <end position="602"/>
    </location>
</feature>
<dbReference type="GO" id="GO:0005886">
    <property type="term" value="C:plasma membrane"/>
    <property type="evidence" value="ECO:0007669"/>
    <property type="project" value="UniProtKB-SubCell"/>
</dbReference>
<evidence type="ECO:0000256" key="1">
    <source>
        <dbReference type="ARBA" id="ARBA00004651"/>
    </source>
</evidence>
<reference evidence="13 14" key="1">
    <citation type="submission" date="2018-09" db="EMBL/GenBank/DDBJ databases">
        <title>Profundibacter amoris BAR1 gen. nov., sp. nov., a new member of the Roseobacter clade isolated at Lokis Castle Vent Field on the Arctic Mid-Oceanic Ridge.</title>
        <authorList>
            <person name="Le Moine Bauer S."/>
            <person name="Sjoeberg A.G."/>
            <person name="L'Haridon S."/>
            <person name="Stokke R."/>
            <person name="Roalkvam I."/>
            <person name="Steen I.H."/>
            <person name="Dahle H."/>
        </authorList>
    </citation>
    <scope>NUCLEOTIDE SEQUENCE [LARGE SCALE GENOMIC DNA]</scope>
    <source>
        <strain evidence="13 14">BAR1</strain>
    </source>
</reference>